<dbReference type="EMBL" id="JAFCIX010000577">
    <property type="protein sequence ID" value="KAH6585956.1"/>
    <property type="molecule type" value="Genomic_DNA"/>
</dbReference>
<dbReference type="InterPro" id="IPR007832">
    <property type="entry name" value="RNA_pol_Rpc34"/>
</dbReference>
<accession>A0ABQ8ETM8</accession>
<keyword evidence="9" id="KW-1185">Reference proteome</keyword>
<feature type="compositionally biased region" description="Gly residues" evidence="7">
    <location>
        <begin position="248"/>
        <end position="257"/>
    </location>
</feature>
<evidence type="ECO:0000256" key="3">
    <source>
        <dbReference type="ARBA" id="ARBA00022478"/>
    </source>
</evidence>
<protein>
    <recommendedName>
        <fullName evidence="6">DNA-directed RNA polymerase III subunit RPC6</fullName>
        <shortName evidence="6">RNA polymerase III subunit C6</shortName>
    </recommendedName>
</protein>
<comment type="function">
    <text evidence="6">DNA-dependent RNA polymerase catalyzes the transcription of DNA into RNA using the four ribonucleoside triphosphates as substrates. Specific peripheric component of RNA polymerase III which synthesizes small RNAs, such as 5S rRNA and tRNAs.</text>
</comment>
<keyword evidence="3 6" id="KW-0240">DNA-directed RNA polymerase</keyword>
<comment type="subcellular location">
    <subcellularLocation>
        <location evidence="1 6">Nucleus</location>
    </subcellularLocation>
</comment>
<evidence type="ECO:0000313" key="9">
    <source>
        <dbReference type="Proteomes" id="UP001648503"/>
    </source>
</evidence>
<keyword evidence="5 6" id="KW-0539">Nucleus</keyword>
<reference evidence="8 9" key="1">
    <citation type="submission" date="2021-02" db="EMBL/GenBank/DDBJ databases">
        <title>Variation within the Batrachochytrium salamandrivorans European outbreak.</title>
        <authorList>
            <person name="Kelly M."/>
            <person name="Pasmans F."/>
            <person name="Shea T.P."/>
            <person name="Munoz J.F."/>
            <person name="Carranza S."/>
            <person name="Cuomo C.A."/>
            <person name="Martel A."/>
        </authorList>
    </citation>
    <scope>NUCLEOTIDE SEQUENCE [LARGE SCALE GENOMIC DNA]</scope>
    <source>
        <strain evidence="8 9">AMFP18/2</strain>
    </source>
</reference>
<organism evidence="8 9">
    <name type="scientific">Batrachochytrium salamandrivorans</name>
    <dbReference type="NCBI Taxonomy" id="1357716"/>
    <lineage>
        <taxon>Eukaryota</taxon>
        <taxon>Fungi</taxon>
        <taxon>Fungi incertae sedis</taxon>
        <taxon>Chytridiomycota</taxon>
        <taxon>Chytridiomycota incertae sedis</taxon>
        <taxon>Chytridiomycetes</taxon>
        <taxon>Rhizophydiales</taxon>
        <taxon>Rhizophydiales incertae sedis</taxon>
        <taxon>Batrachochytrium</taxon>
    </lineage>
</organism>
<dbReference type="InterPro" id="IPR016049">
    <property type="entry name" value="RNA_pol_Rpc34-like"/>
</dbReference>
<name>A0ABQ8ETM8_9FUNG</name>
<dbReference type="Gene3D" id="1.10.10.10">
    <property type="entry name" value="Winged helix-like DNA-binding domain superfamily/Winged helix DNA-binding domain"/>
    <property type="match status" value="1"/>
</dbReference>
<feature type="compositionally biased region" description="Acidic residues" evidence="7">
    <location>
        <begin position="270"/>
        <end position="283"/>
    </location>
</feature>
<evidence type="ECO:0000256" key="6">
    <source>
        <dbReference type="PIRNR" id="PIRNR028763"/>
    </source>
</evidence>
<dbReference type="InterPro" id="IPR036390">
    <property type="entry name" value="WH_DNA-bd_sf"/>
</dbReference>
<dbReference type="Pfam" id="PF05158">
    <property type="entry name" value="RNA_pol_Rpc34"/>
    <property type="match status" value="1"/>
</dbReference>
<comment type="caution">
    <text evidence="8">The sequence shown here is derived from an EMBL/GenBank/DDBJ whole genome shotgun (WGS) entry which is preliminary data.</text>
</comment>
<gene>
    <name evidence="8" type="ORF">BASA50_000899</name>
</gene>
<dbReference type="PIRSF" id="PIRSF028763">
    <property type="entry name" value="RNA_pol_Rpc34"/>
    <property type="match status" value="1"/>
</dbReference>
<dbReference type="PANTHER" id="PTHR12780">
    <property type="entry name" value="RNA POLYMERASE III DNA DIRECTED , 39KD SUBUNIT-RELATED"/>
    <property type="match status" value="1"/>
</dbReference>
<dbReference type="Proteomes" id="UP001648503">
    <property type="component" value="Unassembled WGS sequence"/>
</dbReference>
<dbReference type="InterPro" id="IPR036388">
    <property type="entry name" value="WH-like_DNA-bd_sf"/>
</dbReference>
<keyword evidence="4 6" id="KW-0804">Transcription</keyword>
<proteinExistence type="inferred from homology"/>
<evidence type="ECO:0000256" key="7">
    <source>
        <dbReference type="SAM" id="MobiDB-lite"/>
    </source>
</evidence>
<evidence type="ECO:0000256" key="2">
    <source>
        <dbReference type="ARBA" id="ARBA00011038"/>
    </source>
</evidence>
<dbReference type="SUPFAM" id="SSF46785">
    <property type="entry name" value="Winged helix' DNA-binding domain"/>
    <property type="match status" value="1"/>
</dbReference>
<evidence type="ECO:0000256" key="1">
    <source>
        <dbReference type="ARBA" id="ARBA00004123"/>
    </source>
</evidence>
<sequence>MSEPLTHKEQLLLVALRKTPKGADQQALLVLLPTWSDNDVALTLNSLSGKQHVEFLHGAGQGLIFRARDADEISKTGSMSDNERIVYQFIKASGNRGTWIKDIKVKSGLHAQIVTQMIKNLEKKALIKSVKSVKTPTKKVYMLSEFEPSVELTGGAWYTDQELDVEFIDQLANQLHKYISAKSIPVDPQCIFPSSHPYPTCGDLHKWISRSGITTVQLARADVQSLIDRLIFDGKVEQVQSSQAFSVGGVGRGGRGEGPSSRGFGTVLSGDDDDDDEWNGDDDASEDVWAYRATRVQPLLGSAWTDVPCGRCPVFSFCQEGGPLWFSCIFPFCGEPAI</sequence>
<evidence type="ECO:0000313" key="8">
    <source>
        <dbReference type="EMBL" id="KAH6585956.1"/>
    </source>
</evidence>
<evidence type="ECO:0000256" key="5">
    <source>
        <dbReference type="ARBA" id="ARBA00023242"/>
    </source>
</evidence>
<comment type="similarity">
    <text evidence="2 6">Belongs to the eukaryotic RPC34/RPC39 RNA polymerase subunit family.</text>
</comment>
<evidence type="ECO:0000256" key="4">
    <source>
        <dbReference type="ARBA" id="ARBA00023163"/>
    </source>
</evidence>
<feature type="region of interest" description="Disordered" evidence="7">
    <location>
        <begin position="248"/>
        <end position="283"/>
    </location>
</feature>